<dbReference type="PROSITE" id="PS51257">
    <property type="entry name" value="PROKAR_LIPOPROTEIN"/>
    <property type="match status" value="1"/>
</dbReference>
<dbReference type="PANTHER" id="PTHR43283">
    <property type="entry name" value="BETA-LACTAMASE-RELATED"/>
    <property type="match status" value="1"/>
</dbReference>
<dbReference type="RefSeq" id="WP_193780666.1">
    <property type="nucleotide sequence ID" value="NZ_JADDOJ010000040.1"/>
</dbReference>
<comment type="caution">
    <text evidence="3">The sequence shown here is derived from an EMBL/GenBank/DDBJ whole genome shotgun (WGS) entry which is preliminary data.</text>
</comment>
<protein>
    <submittedName>
        <fullName evidence="3">Beta-lactamase family protein</fullName>
    </submittedName>
</protein>
<organism evidence="3 4">
    <name type="scientific">Ramlibacter aquaticus</name>
    <dbReference type="NCBI Taxonomy" id="2780094"/>
    <lineage>
        <taxon>Bacteria</taxon>
        <taxon>Pseudomonadati</taxon>
        <taxon>Pseudomonadota</taxon>
        <taxon>Betaproteobacteria</taxon>
        <taxon>Burkholderiales</taxon>
        <taxon>Comamonadaceae</taxon>
        <taxon>Ramlibacter</taxon>
    </lineage>
</organism>
<dbReference type="InterPro" id="IPR050789">
    <property type="entry name" value="Diverse_Enzym_Activities"/>
</dbReference>
<evidence type="ECO:0000313" key="3">
    <source>
        <dbReference type="EMBL" id="MBE7941124.1"/>
    </source>
</evidence>
<sequence length="430" mass="46883">MRRFSRTWLFLFFAATLALAGCASQDLRKAPRPEDVGLSTPALQAYTEALRAKVDAGEIPGAVLLVARDGKVAWELALGWRDREAKVPMSTDSLFRMASMTKPVTAVAVLMLVDEGKIRLNDPLSKFIPEFAGVQVGVESVDAAGKPQLALEPAKAPIRIIDLLRHTSGLTYGIFGHSLVKSRYNAANLFDSNQTNAEFGAKIARLPLQWQPGSHWEYSMSFDVLGRVVEVASGMEFSEFLRARLFTPLRMDHTGFRVDAAQLPLLAQPQVNPATGKRPAMWEVEKSPRWAAGGHGLVSTADDYARLCQMLLNDGVLDGVRILSPQSARMLHTDVLQTPLPGPTPKVSISSPSVDNGNGFGLGVVVRTAQGGNDIPGSIGDYGWFGFYGTLFWIDPKQNMFAMLLVQVPSPANLPLRRAAREAVYRAVLK</sequence>
<dbReference type="InterPro" id="IPR001466">
    <property type="entry name" value="Beta-lactam-related"/>
</dbReference>
<feature type="domain" description="Beta-lactamase-related" evidence="2">
    <location>
        <begin position="49"/>
        <end position="418"/>
    </location>
</feature>
<dbReference type="Pfam" id="PF00144">
    <property type="entry name" value="Beta-lactamase"/>
    <property type="match status" value="1"/>
</dbReference>
<keyword evidence="1" id="KW-0732">Signal</keyword>
<feature type="chain" id="PRO_5047486235" evidence="1">
    <location>
        <begin position="21"/>
        <end position="430"/>
    </location>
</feature>
<evidence type="ECO:0000256" key="1">
    <source>
        <dbReference type="SAM" id="SignalP"/>
    </source>
</evidence>
<dbReference type="PANTHER" id="PTHR43283:SF3">
    <property type="entry name" value="BETA-LACTAMASE FAMILY PROTEIN (AFU_ORTHOLOGUE AFUA_5G07500)"/>
    <property type="match status" value="1"/>
</dbReference>
<gene>
    <name evidence="3" type="ORF">IM725_11140</name>
</gene>
<name>A0ABR9SFJ1_9BURK</name>
<feature type="signal peptide" evidence="1">
    <location>
        <begin position="1"/>
        <end position="20"/>
    </location>
</feature>
<dbReference type="Proteomes" id="UP000715965">
    <property type="component" value="Unassembled WGS sequence"/>
</dbReference>
<dbReference type="Gene3D" id="3.40.710.10">
    <property type="entry name" value="DD-peptidase/beta-lactamase superfamily"/>
    <property type="match status" value="1"/>
</dbReference>
<dbReference type="InterPro" id="IPR012338">
    <property type="entry name" value="Beta-lactam/transpept-like"/>
</dbReference>
<evidence type="ECO:0000313" key="4">
    <source>
        <dbReference type="Proteomes" id="UP000715965"/>
    </source>
</evidence>
<dbReference type="SUPFAM" id="SSF56601">
    <property type="entry name" value="beta-lactamase/transpeptidase-like"/>
    <property type="match status" value="1"/>
</dbReference>
<keyword evidence="4" id="KW-1185">Reference proteome</keyword>
<reference evidence="3 4" key="1">
    <citation type="submission" date="2020-10" db="EMBL/GenBank/DDBJ databases">
        <title>Draft genome of Ramlibacter aquaticus LMG 30558.</title>
        <authorList>
            <person name="Props R."/>
        </authorList>
    </citation>
    <scope>NUCLEOTIDE SEQUENCE [LARGE SCALE GENOMIC DNA]</scope>
    <source>
        <strain evidence="3 4">LMG 30558</strain>
    </source>
</reference>
<dbReference type="EMBL" id="JADDOJ010000040">
    <property type="protein sequence ID" value="MBE7941124.1"/>
    <property type="molecule type" value="Genomic_DNA"/>
</dbReference>
<proteinExistence type="predicted"/>
<accession>A0ABR9SFJ1</accession>
<evidence type="ECO:0000259" key="2">
    <source>
        <dbReference type="Pfam" id="PF00144"/>
    </source>
</evidence>